<dbReference type="Pfam" id="PF00392">
    <property type="entry name" value="GntR"/>
    <property type="match status" value="1"/>
</dbReference>
<dbReference type="InterPro" id="IPR036390">
    <property type="entry name" value="WH_DNA-bd_sf"/>
</dbReference>
<dbReference type="SUPFAM" id="SSF46785">
    <property type="entry name" value="Winged helix' DNA-binding domain"/>
    <property type="match status" value="1"/>
</dbReference>
<protein>
    <submittedName>
        <fullName evidence="5">FadR/GntR family transcriptional regulator</fullName>
    </submittedName>
</protein>
<dbReference type="Pfam" id="PF07729">
    <property type="entry name" value="FCD"/>
    <property type="match status" value="1"/>
</dbReference>
<keyword evidence="3" id="KW-0804">Transcription</keyword>
<evidence type="ECO:0000256" key="2">
    <source>
        <dbReference type="ARBA" id="ARBA00023125"/>
    </source>
</evidence>
<gene>
    <name evidence="5" type="ORF">GCM10009554_58130</name>
</gene>
<evidence type="ECO:0000259" key="4">
    <source>
        <dbReference type="PROSITE" id="PS50949"/>
    </source>
</evidence>
<keyword evidence="6" id="KW-1185">Reference proteome</keyword>
<dbReference type="Gene3D" id="1.10.10.10">
    <property type="entry name" value="Winged helix-like DNA-binding domain superfamily/Winged helix DNA-binding domain"/>
    <property type="match status" value="1"/>
</dbReference>
<dbReference type="RefSeq" id="WP_343977082.1">
    <property type="nucleotide sequence ID" value="NZ_BAAAHK010000014.1"/>
</dbReference>
<evidence type="ECO:0000256" key="3">
    <source>
        <dbReference type="ARBA" id="ARBA00023163"/>
    </source>
</evidence>
<name>A0ABP4BRY9_9ACTN</name>
<keyword evidence="1" id="KW-0805">Transcription regulation</keyword>
<feature type="domain" description="HTH gntR-type" evidence="4">
    <location>
        <begin position="3"/>
        <end position="71"/>
    </location>
</feature>
<evidence type="ECO:0000313" key="6">
    <source>
        <dbReference type="Proteomes" id="UP001500542"/>
    </source>
</evidence>
<dbReference type="InterPro" id="IPR011711">
    <property type="entry name" value="GntR_C"/>
</dbReference>
<dbReference type="InterPro" id="IPR000524">
    <property type="entry name" value="Tscrpt_reg_HTH_GntR"/>
</dbReference>
<evidence type="ECO:0000313" key="5">
    <source>
        <dbReference type="EMBL" id="GAA0953579.1"/>
    </source>
</evidence>
<dbReference type="CDD" id="cd07377">
    <property type="entry name" value="WHTH_GntR"/>
    <property type="match status" value="1"/>
</dbReference>
<dbReference type="PROSITE" id="PS50949">
    <property type="entry name" value="HTH_GNTR"/>
    <property type="match status" value="1"/>
</dbReference>
<dbReference type="Proteomes" id="UP001500542">
    <property type="component" value="Unassembled WGS sequence"/>
</dbReference>
<reference evidence="6" key="1">
    <citation type="journal article" date="2019" name="Int. J. Syst. Evol. Microbiol.">
        <title>The Global Catalogue of Microorganisms (GCM) 10K type strain sequencing project: providing services to taxonomists for standard genome sequencing and annotation.</title>
        <authorList>
            <consortium name="The Broad Institute Genomics Platform"/>
            <consortium name="The Broad Institute Genome Sequencing Center for Infectious Disease"/>
            <person name="Wu L."/>
            <person name="Ma J."/>
        </authorList>
    </citation>
    <scope>NUCLEOTIDE SEQUENCE [LARGE SCALE GENOMIC DNA]</scope>
    <source>
        <strain evidence="6">JCM 10977</strain>
    </source>
</reference>
<dbReference type="InterPro" id="IPR036388">
    <property type="entry name" value="WH-like_DNA-bd_sf"/>
</dbReference>
<dbReference type="SMART" id="SM00895">
    <property type="entry name" value="FCD"/>
    <property type="match status" value="1"/>
</dbReference>
<dbReference type="InterPro" id="IPR008920">
    <property type="entry name" value="TF_FadR/GntR_C"/>
</dbReference>
<proteinExistence type="predicted"/>
<dbReference type="Gene3D" id="1.20.120.530">
    <property type="entry name" value="GntR ligand-binding domain-like"/>
    <property type="match status" value="1"/>
</dbReference>
<sequence length="231" mass="25292">MRVRAGAALEERIIELIHERELAPGAAMPTEPQLMELLGASRNSVREAIRALQALGIVDIRHGYGTFVGQASLTGLTTSLAFRVRSSDGIRAIRDLVEVRELLETGLIGEVAKARTSEPKLSALEALVTAIAHDSGADRAFHALLYENCGNELVLQLIGLFWDTYHEVEHLLGEPADRTGDLIANHRRIVDALRDRDSKAARDAMRLHFRDVRARISRAEEEAAAASTTAS</sequence>
<accession>A0ABP4BRY9</accession>
<keyword evidence="2" id="KW-0238">DNA-binding</keyword>
<dbReference type="EMBL" id="BAAAHK010000014">
    <property type="protein sequence ID" value="GAA0953579.1"/>
    <property type="molecule type" value="Genomic_DNA"/>
</dbReference>
<dbReference type="PRINTS" id="PR00035">
    <property type="entry name" value="HTHGNTR"/>
</dbReference>
<organism evidence="5 6">
    <name type="scientific">Kribbella koreensis</name>
    <dbReference type="NCBI Taxonomy" id="57909"/>
    <lineage>
        <taxon>Bacteria</taxon>
        <taxon>Bacillati</taxon>
        <taxon>Actinomycetota</taxon>
        <taxon>Actinomycetes</taxon>
        <taxon>Propionibacteriales</taxon>
        <taxon>Kribbellaceae</taxon>
        <taxon>Kribbella</taxon>
    </lineage>
</organism>
<dbReference type="SMART" id="SM00345">
    <property type="entry name" value="HTH_GNTR"/>
    <property type="match status" value="1"/>
</dbReference>
<dbReference type="PANTHER" id="PTHR43537:SF5">
    <property type="entry name" value="UXU OPERON TRANSCRIPTIONAL REGULATOR"/>
    <property type="match status" value="1"/>
</dbReference>
<dbReference type="PANTHER" id="PTHR43537">
    <property type="entry name" value="TRANSCRIPTIONAL REGULATOR, GNTR FAMILY"/>
    <property type="match status" value="1"/>
</dbReference>
<dbReference type="SUPFAM" id="SSF48008">
    <property type="entry name" value="GntR ligand-binding domain-like"/>
    <property type="match status" value="1"/>
</dbReference>
<evidence type="ECO:0000256" key="1">
    <source>
        <dbReference type="ARBA" id="ARBA00023015"/>
    </source>
</evidence>
<comment type="caution">
    <text evidence="5">The sequence shown here is derived from an EMBL/GenBank/DDBJ whole genome shotgun (WGS) entry which is preliminary data.</text>
</comment>